<protein>
    <submittedName>
        <fullName evidence="1">Uncharacterized protein</fullName>
    </submittedName>
</protein>
<sequence>MKWFNVTTKVTYAGGQSMSNWGQRAGTSLHDATQREMASLQRSGWLDDSTVDLSLKLEYDEVRTKLFNQKDLWGPYL</sequence>
<evidence type="ECO:0000313" key="2">
    <source>
        <dbReference type="Proteomes" id="UP000515922"/>
    </source>
</evidence>
<organism evidence="1 2">
    <name type="scientific">Streptomyces phage Coruscant</name>
    <dbReference type="NCBI Taxonomy" id="2739834"/>
    <lineage>
        <taxon>Viruses</taxon>
        <taxon>Duplodnaviria</taxon>
        <taxon>Heunggongvirae</taxon>
        <taxon>Uroviricota</taxon>
        <taxon>Caudoviricetes</taxon>
        <taxon>Stanwilliamsviridae</taxon>
        <taxon>Boydwoodruffvirinae</taxon>
        <taxon>Coruscantvirus</taxon>
        <taxon>Coruscantvirus coruscant</taxon>
    </lineage>
</organism>
<gene>
    <name evidence="1" type="ORF">HUN41_00126</name>
</gene>
<dbReference type="EMBL" id="MT711976">
    <property type="protein sequence ID" value="QMP84245.1"/>
    <property type="molecule type" value="Genomic_DNA"/>
</dbReference>
<dbReference type="Proteomes" id="UP000515922">
    <property type="component" value="Segment"/>
</dbReference>
<name>A0A7G4AW55_9CAUD</name>
<reference evidence="1 2" key="1">
    <citation type="submission" date="2020-07" db="EMBL/GenBank/DDBJ databases">
        <title>Streptomyces phage Genome sequencing and assembly.</title>
        <authorList>
            <person name="Sharma V."/>
            <person name="Hardy A."/>
            <person name="Frunzke J."/>
        </authorList>
    </citation>
    <scope>NUCLEOTIDE SEQUENCE [LARGE SCALE GENOMIC DNA]</scope>
</reference>
<accession>A0A7G4AW55</accession>
<keyword evidence="2" id="KW-1185">Reference proteome</keyword>
<evidence type="ECO:0000313" key="1">
    <source>
        <dbReference type="EMBL" id="QMP84245.1"/>
    </source>
</evidence>
<proteinExistence type="predicted"/>